<protein>
    <submittedName>
        <fullName evidence="1">Polyketide cyclase</fullName>
    </submittedName>
</protein>
<dbReference type="EMBL" id="JTJJ01000046">
    <property type="protein sequence ID" value="KHJ67535.1"/>
    <property type="molecule type" value="Genomic_DNA"/>
</dbReference>
<gene>
    <name evidence="1" type="ORF">QU24_13535</name>
</gene>
<name>A0A0B1R8V2_9GAMM</name>
<comment type="caution">
    <text evidence="1">The sequence shown here is derived from an EMBL/GenBank/DDBJ whole genome shotgun (WGS) entry which is preliminary data.</text>
</comment>
<dbReference type="Proteomes" id="UP000030853">
    <property type="component" value="Unassembled WGS sequence"/>
</dbReference>
<sequence length="111" mass="12727">MSEVEKTNELVQEYQLDAPPERVWRAISIAEYREMWLPANLLTQDEPVASQPGQEIRYRLRDDEPPYLESEVRFVITPDDAGGTVLTIVHRLSDARLQPANDDFNTLMLAA</sequence>
<dbReference type="AlphaFoldDB" id="A0A0B1R8V2"/>
<reference evidence="1 2" key="1">
    <citation type="submission" date="2014-11" db="EMBL/GenBank/DDBJ databases">
        <title>Genome sequencing of Pantoea rodasii ND03.</title>
        <authorList>
            <person name="Muhamad Yunos N.Y."/>
            <person name="Chan K.-G."/>
        </authorList>
    </citation>
    <scope>NUCLEOTIDE SEQUENCE [LARGE SCALE GENOMIC DNA]</scope>
    <source>
        <strain evidence="1 2">ND03</strain>
    </source>
</reference>
<proteinExistence type="predicted"/>
<dbReference type="SUPFAM" id="SSF55961">
    <property type="entry name" value="Bet v1-like"/>
    <property type="match status" value="1"/>
</dbReference>
<evidence type="ECO:0000313" key="2">
    <source>
        <dbReference type="Proteomes" id="UP000030853"/>
    </source>
</evidence>
<accession>A0A0B1R8V2</accession>
<dbReference type="Gene3D" id="3.30.530.20">
    <property type="match status" value="1"/>
</dbReference>
<evidence type="ECO:0000313" key="1">
    <source>
        <dbReference type="EMBL" id="KHJ67535.1"/>
    </source>
</evidence>
<dbReference type="InterPro" id="IPR023393">
    <property type="entry name" value="START-like_dom_sf"/>
</dbReference>
<dbReference type="RefSeq" id="WP_039331942.1">
    <property type="nucleotide sequence ID" value="NZ_JTJJ01000046.1"/>
</dbReference>
<organism evidence="1 2">
    <name type="scientific">Pantoea rodasii</name>
    <dbReference type="NCBI Taxonomy" id="1076549"/>
    <lineage>
        <taxon>Bacteria</taxon>
        <taxon>Pseudomonadati</taxon>
        <taxon>Pseudomonadota</taxon>
        <taxon>Gammaproteobacteria</taxon>
        <taxon>Enterobacterales</taxon>
        <taxon>Erwiniaceae</taxon>
        <taxon>Pantoea</taxon>
    </lineage>
</organism>